<evidence type="ECO:0000313" key="2">
    <source>
        <dbReference type="EMBL" id="MET3557782.1"/>
    </source>
</evidence>
<dbReference type="Pfam" id="PF01592">
    <property type="entry name" value="NifU_N"/>
    <property type="match status" value="1"/>
</dbReference>
<organism evidence="2 3">
    <name type="scientific">Streptococcus rupicaprae</name>
    <dbReference type="NCBI Taxonomy" id="759619"/>
    <lineage>
        <taxon>Bacteria</taxon>
        <taxon>Bacillati</taxon>
        <taxon>Bacillota</taxon>
        <taxon>Bacilli</taxon>
        <taxon>Lactobacillales</taxon>
        <taxon>Streptococcaceae</taxon>
        <taxon>Streptococcus</taxon>
    </lineage>
</organism>
<dbReference type="SUPFAM" id="SSF82649">
    <property type="entry name" value="SufE/NifU"/>
    <property type="match status" value="1"/>
</dbReference>
<protein>
    <submittedName>
        <fullName evidence="2">Nitrogen fixation NifU-like protein</fullName>
    </submittedName>
</protein>
<comment type="caution">
    <text evidence="2">The sequence shown here is derived from an EMBL/GenBank/DDBJ whole genome shotgun (WGS) entry which is preliminary data.</text>
</comment>
<dbReference type="EMBL" id="JBEPLO010000007">
    <property type="protein sequence ID" value="MET3557782.1"/>
    <property type="molecule type" value="Genomic_DNA"/>
</dbReference>
<gene>
    <name evidence="2" type="ORF">ABID29_000892</name>
</gene>
<evidence type="ECO:0000313" key="3">
    <source>
        <dbReference type="Proteomes" id="UP001549122"/>
    </source>
</evidence>
<dbReference type="Proteomes" id="UP001549122">
    <property type="component" value="Unassembled WGS sequence"/>
</dbReference>
<dbReference type="Gene3D" id="3.90.1010.10">
    <property type="match status" value="1"/>
</dbReference>
<feature type="domain" description="NIF system FeS cluster assembly NifU N-terminal" evidence="1">
    <location>
        <begin position="10"/>
        <end position="127"/>
    </location>
</feature>
<accession>A0ABV2FGU0</accession>
<dbReference type="InterPro" id="IPR002871">
    <property type="entry name" value="NIF_FeS_clus_asmbl_NifU_N"/>
</dbReference>
<dbReference type="CDD" id="cd06664">
    <property type="entry name" value="IscU_like"/>
    <property type="match status" value="1"/>
</dbReference>
<proteinExistence type="predicted"/>
<dbReference type="NCBIfam" id="TIGR01994">
    <property type="entry name" value="SUF_scaf_2"/>
    <property type="match status" value="1"/>
</dbReference>
<dbReference type="PANTHER" id="PTHR10093">
    <property type="entry name" value="IRON-SULFUR CLUSTER ASSEMBLY ENZYME NIFU HOMOLOG"/>
    <property type="match status" value="1"/>
</dbReference>
<dbReference type="RefSeq" id="WP_354364661.1">
    <property type="nucleotide sequence ID" value="NZ_JBEPLO010000007.1"/>
</dbReference>
<keyword evidence="3" id="KW-1185">Reference proteome</keyword>
<evidence type="ECO:0000259" key="1">
    <source>
        <dbReference type="Pfam" id="PF01592"/>
    </source>
</evidence>
<name>A0ABV2FGU0_9STRE</name>
<sequence>MALSKLDSLYMAVVAEHSRSPHHKGRLTDAEVLELHNPTCGDMIQLSVKIEGDMIRAIAFDGHGCSISTASASMMTDLVVNESVSHALDMAELFSEMVQGQNDPRQKELGDAAFLAGVAKFPQRIKCATLAWNALKEVVARHQASE</sequence>
<reference evidence="2 3" key="1">
    <citation type="submission" date="2024-06" db="EMBL/GenBank/DDBJ databases">
        <title>Genomic Encyclopedia of Type Strains, Phase IV (KMG-IV): sequencing the most valuable type-strain genomes for metagenomic binning, comparative biology and taxonomic classification.</title>
        <authorList>
            <person name="Goeker M."/>
        </authorList>
    </citation>
    <scope>NUCLEOTIDE SEQUENCE [LARGE SCALE GENOMIC DNA]</scope>
    <source>
        <strain evidence="2 3">DSM 28303</strain>
    </source>
</reference>